<dbReference type="Gene3D" id="4.10.520.10">
    <property type="entry name" value="IHF-like DNA-binding proteins"/>
    <property type="match status" value="1"/>
</dbReference>
<evidence type="ECO:0000259" key="2">
    <source>
        <dbReference type="Pfam" id="PF18291"/>
    </source>
</evidence>
<protein>
    <submittedName>
        <fullName evidence="3">Histidinol phosphate phosphatase</fullName>
    </submittedName>
</protein>
<dbReference type="KEGG" id="peo:AS203_06595"/>
<organism evidence="3 4">
    <name type="scientific">Hoylesella enoeca</name>
    <dbReference type="NCBI Taxonomy" id="76123"/>
    <lineage>
        <taxon>Bacteria</taxon>
        <taxon>Pseudomonadati</taxon>
        <taxon>Bacteroidota</taxon>
        <taxon>Bacteroidia</taxon>
        <taxon>Bacteroidales</taxon>
        <taxon>Prevotellaceae</taxon>
        <taxon>Hoylesella</taxon>
    </lineage>
</organism>
<dbReference type="OrthoDB" id="1122369at2"/>
<proteinExistence type="predicted"/>
<dbReference type="eggNOG" id="COG0776">
    <property type="taxonomic scope" value="Bacteria"/>
</dbReference>
<gene>
    <name evidence="3" type="ORF">AS203_06595</name>
</gene>
<dbReference type="EMBL" id="CP013195">
    <property type="protein sequence ID" value="ALO49905.1"/>
    <property type="molecule type" value="Genomic_DNA"/>
</dbReference>
<dbReference type="SUPFAM" id="SSF47729">
    <property type="entry name" value="IHF-like DNA-binding proteins"/>
    <property type="match status" value="1"/>
</dbReference>
<evidence type="ECO:0000256" key="1">
    <source>
        <dbReference type="ARBA" id="ARBA00023125"/>
    </source>
</evidence>
<dbReference type="InterPro" id="IPR041607">
    <property type="entry name" value="HU-HIG"/>
</dbReference>
<accession>A0A0S2KNK3</accession>
<keyword evidence="1" id="KW-0238">DNA-binding</keyword>
<feature type="domain" description="HU" evidence="2">
    <location>
        <begin position="17"/>
        <end position="111"/>
    </location>
</feature>
<dbReference type="AlphaFoldDB" id="A0A0S2KNK3"/>
<evidence type="ECO:0000313" key="4">
    <source>
        <dbReference type="Proteomes" id="UP000056252"/>
    </source>
</evidence>
<dbReference type="STRING" id="76123.AS203_06595"/>
<dbReference type="Proteomes" id="UP000056252">
    <property type="component" value="Chromosome"/>
</dbReference>
<name>A0A0S2KNK3_9BACT</name>
<keyword evidence="4" id="KW-1185">Reference proteome</keyword>
<dbReference type="RefSeq" id="WP_025066141.1">
    <property type="nucleotide sequence ID" value="NZ_CAUPOR010000030.1"/>
</dbReference>
<dbReference type="InterPro" id="IPR010992">
    <property type="entry name" value="IHF-like_DNA-bd_dom_sf"/>
</dbReference>
<reference evidence="4" key="1">
    <citation type="submission" date="2015-11" db="EMBL/GenBank/DDBJ databases">
        <authorList>
            <person name="Holder M.E."/>
            <person name="Ajami N.J."/>
            <person name="Petrosino J.F."/>
        </authorList>
    </citation>
    <scope>NUCLEOTIDE SEQUENCE [LARGE SCALE GENOMIC DNA]</scope>
    <source>
        <strain evidence="4">F0113</strain>
    </source>
</reference>
<sequence>MENKPLQFFIALRKLRVKVKEGGVEKEKEEEVQVAVPTGRKRVSFRPFCKQVAKNTTFSEQEVAAVLNMGFATARDYVANGDTVELGDLGTLIPSFRSKAVPKGTKFNAREHILKPIIRLVLNRKYFELNDVSYEQVAKPAKP</sequence>
<evidence type="ECO:0000313" key="3">
    <source>
        <dbReference type="EMBL" id="ALO49905.1"/>
    </source>
</evidence>
<dbReference type="Pfam" id="PF18291">
    <property type="entry name" value="HU-HIG"/>
    <property type="match status" value="1"/>
</dbReference>
<dbReference type="GO" id="GO:0003677">
    <property type="term" value="F:DNA binding"/>
    <property type="evidence" value="ECO:0007669"/>
    <property type="project" value="UniProtKB-KW"/>
</dbReference>